<protein>
    <submittedName>
        <fullName evidence="1">Uncharacterized protein</fullName>
    </submittedName>
</protein>
<reference evidence="2" key="1">
    <citation type="submission" date="2011-12" db="EMBL/GenBank/DDBJ databases">
        <title>Complete genome sequence of Streptomyces cattleya strain DSM 46488.</title>
        <authorList>
            <person name="Ou H.-Y."/>
            <person name="Li P."/>
            <person name="Zhao C."/>
            <person name="O'Hagan D."/>
            <person name="Deng Z."/>
        </authorList>
    </citation>
    <scope>NUCLEOTIDE SEQUENCE [LARGE SCALE GENOMIC DNA]</scope>
    <source>
        <strain evidence="2">ATCC 35852 / DSM 46488 / JCM 4925 / NBRC 14057 / NRRL 8057</strain>
    </source>
</reference>
<sequence length="41" mass="4380">MRFIREISEVFRTSVDTNCTTCGGTGWLGGLNCPACNGPSK</sequence>
<dbReference type="AlphaFoldDB" id="G8X005"/>
<proteinExistence type="predicted"/>
<dbReference type="KEGG" id="scy:SCATT_32350"/>
<accession>G8X005</accession>
<dbReference type="STRING" id="1003195.SCATT_32350"/>
<evidence type="ECO:0000313" key="1">
    <source>
        <dbReference type="EMBL" id="AEW95606.1"/>
    </source>
</evidence>
<name>G8X005_STREN</name>
<gene>
    <name evidence="1" type="ordered locus">SCATT_32350</name>
</gene>
<keyword evidence="2" id="KW-1185">Reference proteome</keyword>
<dbReference type="EMBL" id="CP003219">
    <property type="protein sequence ID" value="AEW95606.1"/>
    <property type="molecule type" value="Genomic_DNA"/>
</dbReference>
<evidence type="ECO:0000313" key="2">
    <source>
        <dbReference type="Proteomes" id="UP000007842"/>
    </source>
</evidence>
<organism evidence="1 2">
    <name type="scientific">Streptantibioticus cattleyicolor (strain ATCC 35852 / DSM 46488 / JCM 4925 / NBRC 14057 / NRRL 8057)</name>
    <name type="common">Streptomyces cattleya</name>
    <dbReference type="NCBI Taxonomy" id="1003195"/>
    <lineage>
        <taxon>Bacteria</taxon>
        <taxon>Bacillati</taxon>
        <taxon>Actinomycetota</taxon>
        <taxon>Actinomycetes</taxon>
        <taxon>Kitasatosporales</taxon>
        <taxon>Streptomycetaceae</taxon>
        <taxon>Streptantibioticus</taxon>
    </lineage>
</organism>
<dbReference type="SUPFAM" id="SSF57938">
    <property type="entry name" value="DnaJ/Hsp40 cysteine-rich domain"/>
    <property type="match status" value="1"/>
</dbReference>
<dbReference type="HOGENOM" id="CLU_3277130_0_0_11"/>
<dbReference type="RefSeq" id="WP_014628127.1">
    <property type="nucleotide sequence ID" value="NC_016111.1"/>
</dbReference>
<dbReference type="InterPro" id="IPR036410">
    <property type="entry name" value="HSP_DnaJ_Cys-rich_dom_sf"/>
</dbReference>
<dbReference type="PATRIC" id="fig|1003195.29.peg.3228"/>
<dbReference type="Proteomes" id="UP000007842">
    <property type="component" value="Chromosome"/>
</dbReference>
<dbReference type="Gene3D" id="6.20.20.10">
    <property type="match status" value="1"/>
</dbReference>